<feature type="active site" description="For ring-opening step" evidence="4">
    <location>
        <position position="136"/>
    </location>
</feature>
<evidence type="ECO:0000259" key="5">
    <source>
        <dbReference type="Pfam" id="PF01182"/>
    </source>
</evidence>
<dbReference type="RefSeq" id="WP_003352054.1">
    <property type="nucleotide sequence ID" value="NZ_AFEU01000002.1"/>
</dbReference>
<dbReference type="EC" id="3.5.99.6" evidence="4"/>
<comment type="catalytic activity">
    <reaction evidence="1 4">
        <text>alpha-D-glucosamine 6-phosphate + H2O = beta-D-fructose 6-phosphate + NH4(+)</text>
        <dbReference type="Rhea" id="RHEA:12172"/>
        <dbReference type="ChEBI" id="CHEBI:15377"/>
        <dbReference type="ChEBI" id="CHEBI:28938"/>
        <dbReference type="ChEBI" id="CHEBI:57634"/>
        <dbReference type="ChEBI" id="CHEBI:75989"/>
        <dbReference type="EC" id="3.5.99.6"/>
    </reaction>
</comment>
<dbReference type="PATRIC" id="fig|997296.3.peg.2011"/>
<dbReference type="GO" id="GO:0016853">
    <property type="term" value="F:isomerase activity"/>
    <property type="evidence" value="ECO:0007669"/>
    <property type="project" value="UniProtKB-KW"/>
</dbReference>
<keyword evidence="3 4" id="KW-0119">Carbohydrate metabolism</keyword>
<keyword evidence="6" id="KW-0413">Isomerase</keyword>
<dbReference type="GO" id="GO:0019262">
    <property type="term" value="P:N-acetylneuraminate catabolic process"/>
    <property type="evidence" value="ECO:0007669"/>
    <property type="project" value="UniProtKB-UniRule"/>
</dbReference>
<evidence type="ECO:0000313" key="7">
    <source>
        <dbReference type="Proteomes" id="UP000010523"/>
    </source>
</evidence>
<dbReference type="HAMAP" id="MF_01241">
    <property type="entry name" value="GlcN6P_deamin"/>
    <property type="match status" value="1"/>
</dbReference>
<comment type="caution">
    <text evidence="4">Lacks conserved residue(s) required for the propagation of feature annotation.</text>
</comment>
<keyword evidence="7" id="KW-1185">Reference proteome</keyword>
<feature type="active site" description="Proton acceptor; for enolization step" evidence="4">
    <location>
        <position position="67"/>
    </location>
</feature>
<dbReference type="GO" id="GO:0004342">
    <property type="term" value="F:glucosamine-6-phosphate deaminase activity"/>
    <property type="evidence" value="ECO:0007669"/>
    <property type="project" value="UniProtKB-UniRule"/>
</dbReference>
<dbReference type="InterPro" id="IPR037171">
    <property type="entry name" value="NagB/RpiA_transferase-like"/>
</dbReference>
<proteinExistence type="inferred from homology"/>
<dbReference type="GO" id="GO:0005975">
    <property type="term" value="P:carbohydrate metabolic process"/>
    <property type="evidence" value="ECO:0007669"/>
    <property type="project" value="InterPro"/>
</dbReference>
<evidence type="ECO:0000313" key="6">
    <source>
        <dbReference type="EMBL" id="EIJ80580.1"/>
    </source>
</evidence>
<dbReference type="InterPro" id="IPR006148">
    <property type="entry name" value="Glc/Gal-6P_isomerase"/>
</dbReference>
<dbReference type="PANTHER" id="PTHR11280">
    <property type="entry name" value="GLUCOSAMINE-6-PHOSPHATE ISOMERASE"/>
    <property type="match status" value="1"/>
</dbReference>
<dbReference type="Gene3D" id="3.40.50.1360">
    <property type="match status" value="1"/>
</dbReference>
<dbReference type="NCBIfam" id="TIGR00502">
    <property type="entry name" value="nagB"/>
    <property type="match status" value="1"/>
</dbReference>
<dbReference type="SUPFAM" id="SSF100950">
    <property type="entry name" value="NagB/RpiA/CoA transferase-like"/>
    <property type="match status" value="1"/>
</dbReference>
<comment type="similarity">
    <text evidence="4">Belongs to the glucosamine/galactosamine-6-phosphate isomerase family. NagB subfamily.</text>
</comment>
<feature type="active site" description="For ring-opening step" evidence="4">
    <location>
        <position position="143"/>
    </location>
</feature>
<dbReference type="GO" id="GO:0005737">
    <property type="term" value="C:cytoplasm"/>
    <property type="evidence" value="ECO:0007669"/>
    <property type="project" value="TreeGrafter"/>
</dbReference>
<protein>
    <recommendedName>
        <fullName evidence="4">Glucosamine-6-phosphate deaminase</fullName>
        <ecNumber evidence="4">3.5.99.6</ecNumber>
    </recommendedName>
    <alternativeName>
        <fullName evidence="4">GlcN6P deaminase</fullName>
        <shortName evidence="4">GNPDA</shortName>
    </alternativeName>
    <alternativeName>
        <fullName evidence="4">Glucosamine-6-phosphate isomerase</fullName>
    </alternativeName>
</protein>
<dbReference type="Proteomes" id="UP000010523">
    <property type="component" value="Unassembled WGS sequence"/>
</dbReference>
<dbReference type="UniPathway" id="UPA00629">
    <property type="reaction ID" value="UER00684"/>
</dbReference>
<dbReference type="OrthoDB" id="9791139at2"/>
<reference evidence="6 7" key="1">
    <citation type="journal article" date="2012" name="Appl. Environ. Microbiol.">
        <title>Genome Sequence of Thermotolerant Bacillus methanolicus: Features and Regulation Related to Methylotrophy and Production of L-Lysine and L-Glutamate from Methanol.</title>
        <authorList>
            <person name="Heggeset T.M."/>
            <person name="Krog A."/>
            <person name="Balzer S."/>
            <person name="Wentzel A."/>
            <person name="Ellingsen T.E."/>
            <person name="Brautaset T."/>
        </authorList>
    </citation>
    <scope>NUCLEOTIDE SEQUENCE [LARGE SCALE GENOMIC DNA]</scope>
    <source>
        <strain evidence="6 7">PB1</strain>
    </source>
</reference>
<keyword evidence="2 4" id="KW-0378">Hydrolase</keyword>
<dbReference type="EMBL" id="AFEU01000002">
    <property type="protein sequence ID" value="EIJ80580.1"/>
    <property type="molecule type" value="Genomic_DNA"/>
</dbReference>
<dbReference type="AlphaFoldDB" id="I3E259"/>
<dbReference type="PANTHER" id="PTHR11280:SF5">
    <property type="entry name" value="GLUCOSAMINE-6-PHOSPHATE ISOMERASE"/>
    <property type="match status" value="1"/>
</dbReference>
<dbReference type="GO" id="GO:0006046">
    <property type="term" value="P:N-acetylglucosamine catabolic process"/>
    <property type="evidence" value="ECO:0007669"/>
    <property type="project" value="UniProtKB-UniRule"/>
</dbReference>
<comment type="pathway">
    <text evidence="4">Amino-sugar metabolism; N-acetylneuraminate degradation; D-fructose 6-phosphate from N-acetylneuraminate: step 5/5.</text>
</comment>
<gene>
    <name evidence="4" type="primary">nagB</name>
    <name evidence="6" type="ORF">PB1_09472</name>
</gene>
<dbReference type="FunFam" id="3.40.50.1360:FF:000003">
    <property type="entry name" value="Glucosamine-6-phosphate deaminase"/>
    <property type="match status" value="1"/>
</dbReference>
<dbReference type="CDD" id="cd01399">
    <property type="entry name" value="GlcN6P_deaminase"/>
    <property type="match status" value="1"/>
</dbReference>
<comment type="caution">
    <text evidence="6">The sequence shown here is derived from an EMBL/GenBank/DDBJ whole genome shotgun (WGS) entry which is preliminary data.</text>
</comment>
<comment type="function">
    <text evidence="4">Catalyzes the reversible isomerization-deamination of glucosamine 6-phosphate (GlcN6P) to form fructose 6-phosphate (Fru6P) and ammonium ion.</text>
</comment>
<sequence>MNIIKTENYDEMSNMAANKIIEMVRTNPKATIGLATGSTPKGVYKKLIEDHKANGTTYKQATTVNLDEYVGISRNDPHSYHFFMREQLFSHIDIPLEQTYIPDGMAKDLQLECSRFESVIQDLDGVDLQLLGIGHNGHIGFNEPGTSFESRTHVVTLAESTRKANARFFPSIEDVPARAITMGIATIMESKEIILLASGSSKAEAIARLVNGEVNENFPASVLKLHKNVTIIADKDALQFI</sequence>
<evidence type="ECO:0000256" key="4">
    <source>
        <dbReference type="HAMAP-Rule" id="MF_01241"/>
    </source>
</evidence>
<dbReference type="GO" id="GO:0042802">
    <property type="term" value="F:identical protein binding"/>
    <property type="evidence" value="ECO:0007669"/>
    <property type="project" value="TreeGrafter"/>
</dbReference>
<dbReference type="eggNOG" id="COG0363">
    <property type="taxonomic scope" value="Bacteria"/>
</dbReference>
<evidence type="ECO:0000256" key="1">
    <source>
        <dbReference type="ARBA" id="ARBA00000644"/>
    </source>
</evidence>
<dbReference type="Pfam" id="PF01182">
    <property type="entry name" value="Glucosamine_iso"/>
    <property type="match status" value="1"/>
</dbReference>
<organism evidence="6 7">
    <name type="scientific">Bacillus methanolicus PB1</name>
    <dbReference type="NCBI Taxonomy" id="997296"/>
    <lineage>
        <taxon>Bacteria</taxon>
        <taxon>Bacillati</taxon>
        <taxon>Bacillota</taxon>
        <taxon>Bacilli</taxon>
        <taxon>Bacillales</taxon>
        <taxon>Bacillaceae</taxon>
        <taxon>Bacillus</taxon>
    </lineage>
</organism>
<evidence type="ECO:0000256" key="3">
    <source>
        <dbReference type="ARBA" id="ARBA00023277"/>
    </source>
</evidence>
<dbReference type="InterPro" id="IPR004547">
    <property type="entry name" value="Glucosamine6P_isomerase"/>
</dbReference>
<accession>I3E259</accession>
<feature type="domain" description="Glucosamine/galactosamine-6-phosphate isomerase" evidence="5">
    <location>
        <begin position="10"/>
        <end position="228"/>
    </location>
</feature>
<evidence type="ECO:0000256" key="2">
    <source>
        <dbReference type="ARBA" id="ARBA00022801"/>
    </source>
</evidence>
<feature type="active site" description="Proton acceptor; for ring-opening step" evidence="4">
    <location>
        <position position="138"/>
    </location>
</feature>
<dbReference type="GO" id="GO:0006043">
    <property type="term" value="P:glucosamine catabolic process"/>
    <property type="evidence" value="ECO:0007669"/>
    <property type="project" value="TreeGrafter"/>
</dbReference>
<name>I3E259_BACMT</name>
<dbReference type="STRING" id="997296.PB1_09472"/>